<name>I0L4P7_9ACTN</name>
<dbReference type="AlphaFoldDB" id="I0L4P7"/>
<accession>I0L4P7</accession>
<keyword evidence="2" id="KW-1185">Reference proteome</keyword>
<protein>
    <recommendedName>
        <fullName evidence="3">DUF1622 domain-containing protein</fullName>
    </recommendedName>
</protein>
<dbReference type="RefSeq" id="WP_007460423.1">
    <property type="nucleotide sequence ID" value="NZ_HF570108.1"/>
</dbReference>
<dbReference type="eggNOG" id="ENOG502ZHXJ">
    <property type="taxonomic scope" value="Bacteria"/>
</dbReference>
<organism evidence="1 2">
    <name type="scientific">Micromonospora lupini str. Lupac 08</name>
    <dbReference type="NCBI Taxonomy" id="1150864"/>
    <lineage>
        <taxon>Bacteria</taxon>
        <taxon>Bacillati</taxon>
        <taxon>Actinomycetota</taxon>
        <taxon>Actinomycetes</taxon>
        <taxon>Micromonosporales</taxon>
        <taxon>Micromonosporaceae</taxon>
        <taxon>Micromonospora</taxon>
    </lineage>
</organism>
<dbReference type="Proteomes" id="UP000003448">
    <property type="component" value="Unassembled WGS sequence"/>
</dbReference>
<proteinExistence type="predicted"/>
<reference evidence="2" key="1">
    <citation type="journal article" date="2012" name="J. Bacteriol.">
        <title>Genome Sequence of Micromonospora lupini Lupac 08, Isolated from Root Nodules of Lupinus angustifolius.</title>
        <authorList>
            <person name="Alonso-Vega P."/>
            <person name="Normand P."/>
            <person name="Bacigalupe R."/>
            <person name="Pujic P."/>
            <person name="Lajus A."/>
            <person name="Vallenet D."/>
            <person name="Carro L."/>
            <person name="Coll P."/>
            <person name="Trujillo M.E."/>
        </authorList>
    </citation>
    <scope>NUCLEOTIDE SEQUENCE [LARGE SCALE GENOMIC DNA]</scope>
    <source>
        <strain evidence="2">Lupac 08</strain>
    </source>
</reference>
<dbReference type="OrthoDB" id="3398052at2"/>
<sequence length="107" mass="10892">MIGALVEVVTALALVAGVLTALCTGSVRVAVRVLLDLLTAAGLLRLAGDPQWGGLATAAAIVALRQLLAAALSHAPSWSRRQSPPRCAEDDHHLPWAVAAKQGKAGG</sequence>
<dbReference type="STRING" id="1150864.MILUP08_43705"/>
<evidence type="ECO:0000313" key="2">
    <source>
        <dbReference type="Proteomes" id="UP000003448"/>
    </source>
</evidence>
<dbReference type="EMBL" id="CAIE01000027">
    <property type="protein sequence ID" value="CCH18794.1"/>
    <property type="molecule type" value="Genomic_DNA"/>
</dbReference>
<evidence type="ECO:0000313" key="1">
    <source>
        <dbReference type="EMBL" id="CCH18794.1"/>
    </source>
</evidence>
<evidence type="ECO:0008006" key="3">
    <source>
        <dbReference type="Google" id="ProtNLM"/>
    </source>
</evidence>
<comment type="caution">
    <text evidence="1">The sequence shown here is derived from an EMBL/GenBank/DDBJ whole genome shotgun (WGS) entry which is preliminary data.</text>
</comment>
<gene>
    <name evidence="1" type="ORF">MILUP08_43705</name>
</gene>